<feature type="compositionally biased region" description="Polar residues" evidence="1">
    <location>
        <begin position="194"/>
        <end position="203"/>
    </location>
</feature>
<evidence type="ECO:0000313" key="2">
    <source>
        <dbReference type="Proteomes" id="UP000504606"/>
    </source>
</evidence>
<evidence type="ECO:0000256" key="1">
    <source>
        <dbReference type="SAM" id="MobiDB-lite"/>
    </source>
</evidence>
<dbReference type="AlphaFoldDB" id="A0A9C6XTJ6"/>
<accession>A0A9C6XTJ6</accession>
<feature type="region of interest" description="Disordered" evidence="1">
    <location>
        <begin position="178"/>
        <end position="203"/>
    </location>
</feature>
<dbReference type="Proteomes" id="UP000504606">
    <property type="component" value="Unplaced"/>
</dbReference>
<reference evidence="3" key="1">
    <citation type="submission" date="2025-08" db="UniProtKB">
        <authorList>
            <consortium name="RefSeq"/>
        </authorList>
    </citation>
    <scope>IDENTIFICATION</scope>
    <source>
        <tissue evidence="3">Whole organism</tissue>
    </source>
</reference>
<dbReference type="RefSeq" id="XP_052130573.1">
    <property type="nucleotide sequence ID" value="XM_052274613.1"/>
</dbReference>
<organism evidence="2 3">
    <name type="scientific">Frankliniella occidentalis</name>
    <name type="common">Western flower thrips</name>
    <name type="synonym">Euthrips occidentalis</name>
    <dbReference type="NCBI Taxonomy" id="133901"/>
    <lineage>
        <taxon>Eukaryota</taxon>
        <taxon>Metazoa</taxon>
        <taxon>Ecdysozoa</taxon>
        <taxon>Arthropoda</taxon>
        <taxon>Hexapoda</taxon>
        <taxon>Insecta</taxon>
        <taxon>Pterygota</taxon>
        <taxon>Neoptera</taxon>
        <taxon>Paraneoptera</taxon>
        <taxon>Thysanoptera</taxon>
        <taxon>Terebrantia</taxon>
        <taxon>Thripoidea</taxon>
        <taxon>Thripidae</taxon>
        <taxon>Frankliniella</taxon>
    </lineage>
</organism>
<dbReference type="GeneID" id="127751297"/>
<keyword evidence="2" id="KW-1185">Reference proteome</keyword>
<dbReference type="KEGG" id="foc:127751297"/>
<protein>
    <submittedName>
        <fullName evidence="3">Uncharacterized protein LOC127751297</fullName>
    </submittedName>
</protein>
<evidence type="ECO:0000313" key="3">
    <source>
        <dbReference type="RefSeq" id="XP_052130573.1"/>
    </source>
</evidence>
<proteinExistence type="predicted"/>
<name>A0A9C6XTJ6_FRAOC</name>
<feature type="compositionally biased region" description="Basic residues" evidence="1">
    <location>
        <begin position="178"/>
        <end position="193"/>
    </location>
</feature>
<gene>
    <name evidence="3" type="primary">LOC127751297</name>
</gene>
<sequence>MSRCVEKDLYISDEDTMEPLVLSQDSEETKDSSCYTLELHPSGMLYEESSCDPEAAPPASPPAATEVPAEALGACRKATSEEASFAAFAYEDAYFQQLWSEEAPAPESHPLSMPFMEEETCDGLSSVLTRPSVQCSQCLNVWERREAMCSAVWVTNSSKRKHMWTSCSKRKHMWTSSSKRKHMWTSSSKRKHMWTSSSKAIRA</sequence>